<evidence type="ECO:0000256" key="2">
    <source>
        <dbReference type="ARBA" id="ARBA00004369"/>
    </source>
</evidence>
<keyword evidence="12" id="KW-1185">Reference proteome</keyword>
<dbReference type="Pfam" id="PF06602">
    <property type="entry name" value="Myotub-related"/>
    <property type="match status" value="1"/>
</dbReference>
<evidence type="ECO:0000256" key="3">
    <source>
        <dbReference type="ARBA" id="ARBA00007471"/>
    </source>
</evidence>
<evidence type="ECO:0000256" key="9">
    <source>
        <dbReference type="SAM" id="MobiDB-lite"/>
    </source>
</evidence>
<evidence type="ECO:0000256" key="7">
    <source>
        <dbReference type="ARBA" id="ARBA00033343"/>
    </source>
</evidence>
<dbReference type="GO" id="GO:0030017">
    <property type="term" value="C:sarcomere"/>
    <property type="evidence" value="ECO:0007669"/>
    <property type="project" value="UniProtKB-SubCell"/>
</dbReference>
<evidence type="ECO:0000256" key="8">
    <source>
        <dbReference type="PIRSR" id="PIRSR630564-1"/>
    </source>
</evidence>
<dbReference type="EMBL" id="BFAA01006834">
    <property type="protein sequence ID" value="GCB65048.1"/>
    <property type="molecule type" value="Genomic_DNA"/>
</dbReference>
<keyword evidence="5" id="KW-0963">Cytoplasm</keyword>
<dbReference type="InterPro" id="IPR022587">
    <property type="entry name" value="MTMR12-like_C"/>
</dbReference>
<dbReference type="SUPFAM" id="SSF50729">
    <property type="entry name" value="PH domain-like"/>
    <property type="match status" value="1"/>
</dbReference>
<evidence type="ECO:0000256" key="5">
    <source>
        <dbReference type="ARBA" id="ARBA00022490"/>
    </source>
</evidence>
<comment type="similarity">
    <text evidence="3">Belongs to the protein-tyrosine phosphatase family. Non-receptor class myotubularin subfamily.</text>
</comment>
<dbReference type="PROSITE" id="PS51339">
    <property type="entry name" value="PPASE_MYOTUBULARIN"/>
    <property type="match status" value="1"/>
</dbReference>
<dbReference type="InterPro" id="IPR030564">
    <property type="entry name" value="Myotubularin"/>
</dbReference>
<proteinExistence type="inferred from homology"/>
<comment type="subcellular location">
    <subcellularLocation>
        <location evidence="1">Cytoplasm</location>
        <location evidence="1">Myofibril</location>
        <location evidence="1">Sarcomere</location>
    </subcellularLocation>
    <subcellularLocation>
        <location evidence="2">Sarcoplasmic reticulum</location>
    </subcellularLocation>
</comment>
<gene>
    <name evidence="11" type="ORF">scyTo_0013413</name>
</gene>
<evidence type="ECO:0000256" key="6">
    <source>
        <dbReference type="ARBA" id="ARBA00022951"/>
    </source>
</evidence>
<dbReference type="SUPFAM" id="SSF52799">
    <property type="entry name" value="(Phosphotyrosine protein) phosphatases II"/>
    <property type="match status" value="1"/>
</dbReference>
<dbReference type="GO" id="GO:0016529">
    <property type="term" value="C:sarcoplasmic reticulum"/>
    <property type="evidence" value="ECO:0007669"/>
    <property type="project" value="UniProtKB-SubCell"/>
</dbReference>
<evidence type="ECO:0000256" key="4">
    <source>
        <dbReference type="ARBA" id="ARBA00018495"/>
    </source>
</evidence>
<dbReference type="InterPro" id="IPR029021">
    <property type="entry name" value="Prot-tyrosine_phosphatase-like"/>
</dbReference>
<dbReference type="AlphaFoldDB" id="A0A401NVY6"/>
<dbReference type="GO" id="GO:0046856">
    <property type="term" value="P:phosphatidylinositol dephosphorylation"/>
    <property type="evidence" value="ECO:0007669"/>
    <property type="project" value="TreeGrafter"/>
</dbReference>
<reference evidence="11 12" key="1">
    <citation type="journal article" date="2018" name="Nat. Ecol. Evol.">
        <title>Shark genomes provide insights into elasmobranch evolution and the origin of vertebrates.</title>
        <authorList>
            <person name="Hara Y"/>
            <person name="Yamaguchi K"/>
            <person name="Onimaru K"/>
            <person name="Kadota M"/>
            <person name="Koyanagi M"/>
            <person name="Keeley SD"/>
            <person name="Tatsumi K"/>
            <person name="Tanaka K"/>
            <person name="Motone F"/>
            <person name="Kageyama Y"/>
            <person name="Nozu R"/>
            <person name="Adachi N"/>
            <person name="Nishimura O"/>
            <person name="Nakagawa R"/>
            <person name="Tanegashima C"/>
            <person name="Kiyatake I"/>
            <person name="Matsumoto R"/>
            <person name="Murakumo K"/>
            <person name="Nishida K"/>
            <person name="Terakita A"/>
            <person name="Kuratani S"/>
            <person name="Sato K"/>
            <person name="Hyodo S Kuraku.S."/>
        </authorList>
    </citation>
    <scope>NUCLEOTIDE SEQUENCE [LARGE SCALE GENOMIC DNA]</scope>
</reference>
<dbReference type="STRING" id="75743.A0A401NVY6"/>
<dbReference type="Proteomes" id="UP000288216">
    <property type="component" value="Unassembled WGS sequence"/>
</dbReference>
<protein>
    <recommendedName>
        <fullName evidence="4">Myotubularin-related protein 12</fullName>
    </recommendedName>
    <alternativeName>
        <fullName evidence="7">Inactive phosphatidylinositol 3-phosphatase 12</fullName>
    </alternativeName>
</protein>
<feature type="domain" description="Myotubularin phosphatase" evidence="10">
    <location>
        <begin position="203"/>
        <end position="642"/>
    </location>
</feature>
<accession>A0A401NVY6</accession>
<evidence type="ECO:0000313" key="12">
    <source>
        <dbReference type="Proteomes" id="UP000288216"/>
    </source>
</evidence>
<name>A0A401NVY6_SCYTO</name>
<evidence type="ECO:0000313" key="11">
    <source>
        <dbReference type="EMBL" id="GCB65048.1"/>
    </source>
</evidence>
<dbReference type="GO" id="GO:0016020">
    <property type="term" value="C:membrane"/>
    <property type="evidence" value="ECO:0007669"/>
    <property type="project" value="TreeGrafter"/>
</dbReference>
<dbReference type="OrthoDB" id="271628at2759"/>
<evidence type="ECO:0000256" key="1">
    <source>
        <dbReference type="ARBA" id="ARBA00004204"/>
    </source>
</evidence>
<sequence>MLSLGSGGGKTAKPSFVSYVSPEEIKKENVNDELKPHLLPGELVICEANTVVKYSREDSLQRGFYGKLVCTNFKISFLSAEQLLDEVDQSYRNKLMGENDISLHCVDQIFGVYDDKKKPLLPGAVKNKIPEKLLLYCKDFRVFHFGLTYTKEEDAKRLIRVIVHHCLNPTSLKCLFAFSYVGAAGGLKVGPLGIEGEPPTIMFETKNDWRDELDRTGGLLTYRIISSNENYKISTRLPQFFAASVSDDDIKKYKGKGIPLWCWSHPSGCALLKMAAFPETVDDNSSQMDKGWIDRQLQVLGETHPLNHTIKTEILSATLPTLQEIQASYSRFKQLFLPDNAAEFWESDVKWLSVLENANWLEIIRQCLKKALDIVECLEHSTSVVLVEENCSDLCCLIASLVQVIIDPHFRTISGFQSLIQKEWVMGCHCFLDRCNLLRNNDKEVSVFLLFLECVWQLLQQYPPAFEFTETYLTILSDSMYIPIFSTFLFNSPWQRDNNQMLDEDRRMRSRSLKLPSVWEWSVQFENSVQALFYNPLYIGKPKLDRFRRTQRIKPQRQMSLPSSPSYHSRPSPKKGFFREETDHLIKTFLGKKISRWTPTAEDHSVNNRLFYENWRSKPIDLHGLLLPLHDGPALKIWGQRYLRWIPEVQIPGGGLTTTLNKAWEIIDEIKTLQTKVSQCLLKRQPSSPNTDVFTPFHQSSRLSSTFPFGTLRRQSIKPRIPVSTNLSMSFGSMENLPDDEEDLGLL</sequence>
<evidence type="ECO:0000259" key="10">
    <source>
        <dbReference type="PROSITE" id="PS51339"/>
    </source>
</evidence>
<feature type="active site" description="Phosphocysteine intermediate" evidence="8">
    <location>
        <position position="391"/>
    </location>
</feature>
<dbReference type="OMA" id="AFPKEQE"/>
<dbReference type="PANTHER" id="PTHR10807">
    <property type="entry name" value="MYOTUBULARIN-RELATED"/>
    <property type="match status" value="1"/>
</dbReference>
<dbReference type="InterPro" id="IPR010569">
    <property type="entry name" value="Myotubularin-like_Pase_dom"/>
</dbReference>
<dbReference type="PANTHER" id="PTHR10807:SF37">
    <property type="entry name" value="MYOTUBULARIN-RELATED PROTEIN 12"/>
    <property type="match status" value="1"/>
</dbReference>
<feature type="compositionally biased region" description="Low complexity" evidence="9">
    <location>
        <begin position="560"/>
        <end position="570"/>
    </location>
</feature>
<dbReference type="InterPro" id="IPR011993">
    <property type="entry name" value="PH-like_dom_sf"/>
</dbReference>
<dbReference type="Gene3D" id="2.30.29.30">
    <property type="entry name" value="Pleckstrin-homology domain (PH domain)/Phosphotyrosine-binding domain (PTB)"/>
    <property type="match status" value="1"/>
</dbReference>
<dbReference type="Pfam" id="PF12578">
    <property type="entry name" value="3-PAP"/>
    <property type="match status" value="1"/>
</dbReference>
<organism evidence="11 12">
    <name type="scientific">Scyliorhinus torazame</name>
    <name type="common">Cloudy catshark</name>
    <name type="synonym">Catulus torazame</name>
    <dbReference type="NCBI Taxonomy" id="75743"/>
    <lineage>
        <taxon>Eukaryota</taxon>
        <taxon>Metazoa</taxon>
        <taxon>Chordata</taxon>
        <taxon>Craniata</taxon>
        <taxon>Vertebrata</taxon>
        <taxon>Chondrichthyes</taxon>
        <taxon>Elasmobranchii</taxon>
        <taxon>Galeomorphii</taxon>
        <taxon>Galeoidea</taxon>
        <taxon>Carcharhiniformes</taxon>
        <taxon>Scyliorhinidae</taxon>
        <taxon>Scyliorhinus</taxon>
    </lineage>
</organism>
<comment type="caution">
    <text evidence="11">The sequence shown here is derived from an EMBL/GenBank/DDBJ whole genome shotgun (WGS) entry which is preliminary data.</text>
</comment>
<keyword evidence="6" id="KW-0703">Sarcoplasmic reticulum</keyword>
<feature type="region of interest" description="Disordered" evidence="9">
    <location>
        <begin position="554"/>
        <end position="574"/>
    </location>
</feature>